<dbReference type="PROSITE" id="PS50915">
    <property type="entry name" value="CRYSTALLIN_BETA_GAMMA"/>
    <property type="match status" value="1"/>
</dbReference>
<proteinExistence type="inferred from homology"/>
<keyword evidence="5" id="KW-0732">Signal</keyword>
<dbReference type="AlphaFoldDB" id="A0A556U032"/>
<comment type="caution">
    <text evidence="7">The sequence shown here is derived from an EMBL/GenBank/DDBJ whole genome shotgun (WGS) entry which is preliminary data.</text>
</comment>
<feature type="domain" description="Beta/gamma crystallin 'Greek key'" evidence="6">
    <location>
        <begin position="157"/>
        <end position="196"/>
    </location>
</feature>
<dbReference type="Gene3D" id="2.10.60.10">
    <property type="entry name" value="CD59"/>
    <property type="match status" value="1"/>
</dbReference>
<organism evidence="7 8">
    <name type="scientific">Bagarius yarrelli</name>
    <name type="common">Goonch</name>
    <name type="synonym">Bagrus yarrelli</name>
    <dbReference type="NCBI Taxonomy" id="175774"/>
    <lineage>
        <taxon>Eukaryota</taxon>
        <taxon>Metazoa</taxon>
        <taxon>Chordata</taxon>
        <taxon>Craniata</taxon>
        <taxon>Vertebrata</taxon>
        <taxon>Euteleostomi</taxon>
        <taxon>Actinopterygii</taxon>
        <taxon>Neopterygii</taxon>
        <taxon>Teleostei</taxon>
        <taxon>Ostariophysi</taxon>
        <taxon>Siluriformes</taxon>
        <taxon>Sisoridae</taxon>
        <taxon>Sisorinae</taxon>
        <taxon>Bagarius</taxon>
    </lineage>
</organism>
<dbReference type="SMART" id="SM00247">
    <property type="entry name" value="XTALbg"/>
    <property type="match status" value="2"/>
</dbReference>
<feature type="signal peptide" evidence="5">
    <location>
        <begin position="1"/>
        <end position="21"/>
    </location>
</feature>
<sequence>MRMLLLLPLLIIKRVSDLVSGVSGLGVYTETDISSCGSPKVCMNTSINMGLMRVSNFTHCCNTDICNNKTVTAALSEDINGRKCYTCTDMGCDQTLHCEGEEDRCISATVIGNPWVAYTGAKFEGIPTVYEEGEYPNVYYNDDISSLELVTEDLHNPQITLYEEENYKGRSLVLHCETNLLYGTFNDTTSSHKVQRGAWVLYQHQNKGGYIEVARAGRDVPQYTWFDNRLSHVRPMKPGNSSVKAEIQWDKKTVNTKSVIINSITGVNYGSEKQTFTTELSREFSGSVTESFVFSNSTHVSYGTKFSFSLYGVSQEHSFNISNTFTVEKGSSNTRTTTKSIKVTLPASIPPGTKLTVNIVRKEVTVRVPVMLTITSNSNTVVEYGEFFCEDGNTIDTEFREEKISR</sequence>
<gene>
    <name evidence="7" type="ORF">Baya_6388</name>
</gene>
<dbReference type="InterPro" id="IPR001064">
    <property type="entry name" value="Beta/gamma_crystallin"/>
</dbReference>
<dbReference type="SUPFAM" id="SSF49695">
    <property type="entry name" value="gamma-Crystallin-like"/>
    <property type="match status" value="1"/>
</dbReference>
<dbReference type="InterPro" id="IPR045860">
    <property type="entry name" value="Snake_toxin-like_sf"/>
</dbReference>
<evidence type="ECO:0000256" key="4">
    <source>
        <dbReference type="ARBA" id="ARBA00022737"/>
    </source>
</evidence>
<dbReference type="Gene3D" id="2.170.15.10">
    <property type="entry name" value="Proaerolysin, chain A, domain 3"/>
    <property type="match status" value="1"/>
</dbReference>
<dbReference type="SUPFAM" id="SSF56973">
    <property type="entry name" value="Aerolisin/ETX pore-forming domain"/>
    <property type="match status" value="1"/>
</dbReference>
<dbReference type="Gene3D" id="2.60.20.10">
    <property type="entry name" value="Crystallins"/>
    <property type="match status" value="2"/>
</dbReference>
<dbReference type="Proteomes" id="UP000319801">
    <property type="component" value="Unassembled WGS sequence"/>
</dbReference>
<evidence type="ECO:0000313" key="7">
    <source>
        <dbReference type="EMBL" id="TSL61117.1"/>
    </source>
</evidence>
<dbReference type="PANTHER" id="PTHR20914:SF9">
    <property type="entry name" value="COILED, ISOFORM A"/>
    <property type="match status" value="1"/>
</dbReference>
<keyword evidence="8" id="KW-1185">Reference proteome</keyword>
<reference evidence="7 8" key="1">
    <citation type="journal article" date="2019" name="Genome Biol. Evol.">
        <title>Whole-Genome Sequencing of the Giant Devil Catfish, Bagarius yarrelli.</title>
        <authorList>
            <person name="Jiang W."/>
            <person name="Lv Y."/>
            <person name="Cheng L."/>
            <person name="Yang K."/>
            <person name="Chao B."/>
            <person name="Wang X."/>
            <person name="Li Y."/>
            <person name="Pan X."/>
            <person name="You X."/>
            <person name="Zhang Y."/>
            <person name="Yang J."/>
            <person name="Li J."/>
            <person name="Zhang X."/>
            <person name="Liu S."/>
            <person name="Sun C."/>
            <person name="Yang J."/>
            <person name="Shi Q."/>
        </authorList>
    </citation>
    <scope>NUCLEOTIDE SEQUENCE [LARGE SCALE GENOMIC DNA]</scope>
    <source>
        <strain evidence="7">JWS20170419001</strain>
        <tissue evidence="7">Muscle</tissue>
    </source>
</reference>
<dbReference type="GO" id="GO:0005576">
    <property type="term" value="C:extracellular region"/>
    <property type="evidence" value="ECO:0007669"/>
    <property type="project" value="UniProtKB-SubCell"/>
</dbReference>
<dbReference type="OrthoDB" id="8622782at2759"/>
<protein>
    <submittedName>
        <fullName evidence="7">Epidermal differentiation-specific protein</fullName>
    </submittedName>
</protein>
<dbReference type="CDD" id="cd20230">
    <property type="entry name" value="PFM_EP37-like"/>
    <property type="match status" value="1"/>
</dbReference>
<dbReference type="InterPro" id="IPR011024">
    <property type="entry name" value="G_crystallin-like"/>
</dbReference>
<evidence type="ECO:0000256" key="1">
    <source>
        <dbReference type="ARBA" id="ARBA00004613"/>
    </source>
</evidence>
<keyword evidence="4" id="KW-0677">Repeat</keyword>
<name>A0A556U032_BAGYA</name>
<comment type="subcellular location">
    <subcellularLocation>
        <location evidence="1">Secreted</location>
    </subcellularLocation>
</comment>
<dbReference type="EMBL" id="VCAZ01000034">
    <property type="protein sequence ID" value="TSL61117.1"/>
    <property type="molecule type" value="Genomic_DNA"/>
</dbReference>
<keyword evidence="3" id="KW-0964">Secreted</keyword>
<feature type="chain" id="PRO_5021831148" evidence="5">
    <location>
        <begin position="22"/>
        <end position="406"/>
    </location>
</feature>
<accession>A0A556U032</accession>
<dbReference type="Pfam" id="PF00030">
    <property type="entry name" value="Crystall"/>
    <property type="match status" value="2"/>
</dbReference>
<evidence type="ECO:0000256" key="3">
    <source>
        <dbReference type="ARBA" id="ARBA00022525"/>
    </source>
</evidence>
<evidence type="ECO:0000313" key="8">
    <source>
        <dbReference type="Proteomes" id="UP000319801"/>
    </source>
</evidence>
<evidence type="ECO:0000256" key="5">
    <source>
        <dbReference type="SAM" id="SignalP"/>
    </source>
</evidence>
<comment type="similarity">
    <text evidence="2">Belongs to the beta/gamma-crystallin family.</text>
</comment>
<dbReference type="PANTHER" id="PTHR20914">
    <property type="entry name" value="LY6/PLAUR DOMAIN-CONTAINING PROTEIN 8"/>
    <property type="match status" value="1"/>
</dbReference>
<evidence type="ECO:0000256" key="2">
    <source>
        <dbReference type="ARBA" id="ARBA00009646"/>
    </source>
</evidence>
<dbReference type="InterPro" id="IPR050918">
    <property type="entry name" value="CNF-like_PLA2_Inhibitor"/>
</dbReference>
<evidence type="ECO:0000259" key="6">
    <source>
        <dbReference type="PROSITE" id="PS50915"/>
    </source>
</evidence>